<evidence type="ECO:0000256" key="2">
    <source>
        <dbReference type="SAM" id="Phobius"/>
    </source>
</evidence>
<dbReference type="InterPro" id="IPR011009">
    <property type="entry name" value="Kinase-like_dom_sf"/>
</dbReference>
<keyword evidence="4" id="KW-0418">Kinase</keyword>
<proteinExistence type="inferred from homology"/>
<sequence>MDTERAAGRAGTGKMTRRAEIVRFLFRYRNAGIFHGVRLDSIPDDASEGSPEEFARELEAMGPTFVKLGQMLSTRPDLVPPAYAVALERMQESVAPVPFDAIRERVEHELSVRIGKAFAAFDEQPLGSASLAQVHRAVLRDRKEVAVKVQRPGVAEQLIRDLDVLREFADAADHMTELGRHVRFADWLGEFGRTLMAELDYVAEAENLDRFREHLAPFPLLWLPRPIWDYCGRRVLTMDLVHGIRVDEVPGIRRVEEPMTPLAEELLRGYLDQVFVHGEIHADPHPGNLRVTPEGRLAIFDLGMVTNVSPKQRDRLLKLLFAAVDGRGEQVAEEGIDLGVRLADYDESRYMREISQLIARYAAHRASMSEGRVLLELVRIATRCGLRAPPELSLLGKTLLNLDAVCDALAPELDTQRVIEDQLQHVMRANLRRSLSLPALASELLEVQGLLRDGPRKFSDILSLLAENRLQFRVVGLDESRMMENLQKIANRIAIGVITAALILASAQLMRVPTPHTLWGYPIVALVLFVLAAALGCGIVLSALLRDHRARDREERGPR</sequence>
<feature type="domain" description="Protein kinase" evidence="3">
    <location>
        <begin position="120"/>
        <end position="451"/>
    </location>
</feature>
<dbReference type="Proteomes" id="UP000673447">
    <property type="component" value="Unassembled WGS sequence"/>
</dbReference>
<feature type="transmembrane region" description="Helical" evidence="2">
    <location>
        <begin position="519"/>
        <end position="545"/>
    </location>
</feature>
<dbReference type="Pfam" id="PF03109">
    <property type="entry name" value="ABC1"/>
    <property type="match status" value="1"/>
</dbReference>
<name>A0A940X336_9GAMM</name>
<comment type="caution">
    <text evidence="4">The sequence shown here is derived from an EMBL/GenBank/DDBJ whole genome shotgun (WGS) entry which is preliminary data.</text>
</comment>
<keyword evidence="4" id="KW-0808">Transferase</keyword>
<gene>
    <name evidence="4" type="ORF">J5837_03090</name>
</gene>
<dbReference type="InterPro" id="IPR004147">
    <property type="entry name" value="ABC1_dom"/>
</dbReference>
<dbReference type="GO" id="GO:0005524">
    <property type="term" value="F:ATP binding"/>
    <property type="evidence" value="ECO:0007669"/>
    <property type="project" value="InterPro"/>
</dbReference>
<organism evidence="4 5">
    <name type="scientific">Pseudoxanthomonas helianthi</name>
    <dbReference type="NCBI Taxonomy" id="1453541"/>
    <lineage>
        <taxon>Bacteria</taxon>
        <taxon>Pseudomonadati</taxon>
        <taxon>Pseudomonadota</taxon>
        <taxon>Gammaproteobacteria</taxon>
        <taxon>Lysobacterales</taxon>
        <taxon>Lysobacteraceae</taxon>
        <taxon>Pseudoxanthomonas</taxon>
    </lineage>
</organism>
<dbReference type="RefSeq" id="WP_210535251.1">
    <property type="nucleotide sequence ID" value="NZ_JAGKTC010000001.1"/>
</dbReference>
<dbReference type="PANTHER" id="PTHR10566">
    <property type="entry name" value="CHAPERONE-ACTIVITY OF BC1 COMPLEX CABC1 -RELATED"/>
    <property type="match status" value="1"/>
</dbReference>
<dbReference type="GO" id="GO:0004672">
    <property type="term" value="F:protein kinase activity"/>
    <property type="evidence" value="ECO:0007669"/>
    <property type="project" value="InterPro"/>
</dbReference>
<keyword evidence="2" id="KW-1133">Transmembrane helix</keyword>
<dbReference type="SUPFAM" id="SSF56112">
    <property type="entry name" value="Protein kinase-like (PK-like)"/>
    <property type="match status" value="1"/>
</dbReference>
<dbReference type="CDD" id="cd05121">
    <property type="entry name" value="ABC1_ADCK3-like"/>
    <property type="match status" value="1"/>
</dbReference>
<reference evidence="4" key="2">
    <citation type="submission" date="2021-03" db="EMBL/GenBank/DDBJ databases">
        <authorList>
            <person name="Cao W."/>
        </authorList>
    </citation>
    <scope>NUCLEOTIDE SEQUENCE</scope>
    <source>
        <strain evidence="4">110414</strain>
    </source>
</reference>
<comment type="similarity">
    <text evidence="1">Belongs to the protein kinase superfamily. ADCK protein kinase family.</text>
</comment>
<reference evidence="4" key="1">
    <citation type="journal article" date="2016" name="Int. J. Syst. Evol. Microbiol.">
        <title>Pseudoxanthomonas helianthi sp. nov., isolated from roots of Jerusalem artichoke (Helianthus tuberosus).</title>
        <authorList>
            <person name="Kittiwongwattana C."/>
            <person name="Thawai C."/>
        </authorList>
    </citation>
    <scope>NUCLEOTIDE SEQUENCE</scope>
    <source>
        <strain evidence="4">110414</strain>
    </source>
</reference>
<dbReference type="PROSITE" id="PS50011">
    <property type="entry name" value="PROTEIN_KINASE_DOM"/>
    <property type="match status" value="1"/>
</dbReference>
<dbReference type="AlphaFoldDB" id="A0A940X336"/>
<evidence type="ECO:0000313" key="4">
    <source>
        <dbReference type="EMBL" id="MBP3983398.1"/>
    </source>
</evidence>
<evidence type="ECO:0000313" key="5">
    <source>
        <dbReference type="Proteomes" id="UP000673447"/>
    </source>
</evidence>
<evidence type="ECO:0000256" key="1">
    <source>
        <dbReference type="ARBA" id="ARBA00009670"/>
    </source>
</evidence>
<keyword evidence="2" id="KW-0472">Membrane</keyword>
<dbReference type="EMBL" id="JAGKTC010000001">
    <property type="protein sequence ID" value="MBP3983398.1"/>
    <property type="molecule type" value="Genomic_DNA"/>
</dbReference>
<keyword evidence="2" id="KW-0812">Transmembrane</keyword>
<keyword evidence="5" id="KW-1185">Reference proteome</keyword>
<evidence type="ECO:0000259" key="3">
    <source>
        <dbReference type="PROSITE" id="PS50011"/>
    </source>
</evidence>
<dbReference type="PANTHER" id="PTHR10566:SF113">
    <property type="entry name" value="PROTEIN ACTIVITY OF BC1 COMPLEX KINASE 7, CHLOROPLASTIC"/>
    <property type="match status" value="1"/>
</dbReference>
<dbReference type="InterPro" id="IPR050154">
    <property type="entry name" value="UbiB_kinase"/>
</dbReference>
<feature type="transmembrane region" description="Helical" evidence="2">
    <location>
        <begin position="489"/>
        <end position="507"/>
    </location>
</feature>
<accession>A0A940X336</accession>
<dbReference type="InterPro" id="IPR000719">
    <property type="entry name" value="Prot_kinase_dom"/>
</dbReference>
<protein>
    <submittedName>
        <fullName evidence="4">AarF/ABC1/UbiB kinase family protein</fullName>
    </submittedName>
</protein>